<dbReference type="SUPFAM" id="SSF55729">
    <property type="entry name" value="Acyl-CoA N-acyltransferases (Nat)"/>
    <property type="match status" value="1"/>
</dbReference>
<reference evidence="2 3" key="1">
    <citation type="submission" date="2020-01" db="EMBL/GenBank/DDBJ databases">
        <title>Polyphasic characterisation and genomic insights into a novel alkali tolerant bacterium VR-M41.</title>
        <authorList>
            <person name="Vemuluri V.R."/>
        </authorList>
    </citation>
    <scope>NUCLEOTIDE SEQUENCE [LARGE SCALE GENOMIC DNA]</scope>
    <source>
        <strain evidence="2 3">VR-M41</strain>
    </source>
</reference>
<dbReference type="Proteomes" id="UP000800303">
    <property type="component" value="Unassembled WGS sequence"/>
</dbReference>
<dbReference type="EMBL" id="JAAFGS010000006">
    <property type="protein sequence ID" value="NGZ76974.1"/>
    <property type="molecule type" value="Genomic_DNA"/>
</dbReference>
<comment type="caution">
    <text evidence="2">The sequence shown here is derived from an EMBL/GenBank/DDBJ whole genome shotgun (WGS) entry which is preliminary data.</text>
</comment>
<feature type="domain" description="N-acetyltransferase" evidence="1">
    <location>
        <begin position="2"/>
        <end position="134"/>
    </location>
</feature>
<dbReference type="InterPro" id="IPR000182">
    <property type="entry name" value="GNAT_dom"/>
</dbReference>
<evidence type="ECO:0000313" key="3">
    <source>
        <dbReference type="Proteomes" id="UP000800303"/>
    </source>
</evidence>
<proteinExistence type="predicted"/>
<evidence type="ECO:0000313" key="2">
    <source>
        <dbReference type="EMBL" id="NGZ76974.1"/>
    </source>
</evidence>
<protein>
    <submittedName>
        <fullName evidence="2">GNAT family N-acetyltransferase</fullName>
    </submittedName>
</protein>
<dbReference type="InterPro" id="IPR016181">
    <property type="entry name" value="Acyl_CoA_acyltransferase"/>
</dbReference>
<dbReference type="InterPro" id="IPR053144">
    <property type="entry name" value="Acetyltransferase_Butenolide"/>
</dbReference>
<evidence type="ECO:0000259" key="1">
    <source>
        <dbReference type="PROSITE" id="PS51186"/>
    </source>
</evidence>
<organism evidence="2 3">
    <name type="scientific">Saccharibacillus alkalitolerans</name>
    <dbReference type="NCBI Taxonomy" id="2705290"/>
    <lineage>
        <taxon>Bacteria</taxon>
        <taxon>Bacillati</taxon>
        <taxon>Bacillota</taxon>
        <taxon>Bacilli</taxon>
        <taxon>Bacillales</taxon>
        <taxon>Paenibacillaceae</taxon>
        <taxon>Saccharibacillus</taxon>
    </lineage>
</organism>
<dbReference type="PANTHER" id="PTHR43233">
    <property type="entry name" value="FAMILY N-ACETYLTRANSFERASE, PUTATIVE (AFU_ORTHOLOGUE AFUA_6G03350)-RELATED"/>
    <property type="match status" value="1"/>
</dbReference>
<dbReference type="PROSITE" id="PS51186">
    <property type="entry name" value="GNAT"/>
    <property type="match status" value="1"/>
</dbReference>
<gene>
    <name evidence="2" type="ORF">GYN08_16835</name>
</gene>
<dbReference type="Pfam" id="PF13508">
    <property type="entry name" value="Acetyltransf_7"/>
    <property type="match status" value="1"/>
</dbReference>
<dbReference type="CDD" id="cd04301">
    <property type="entry name" value="NAT_SF"/>
    <property type="match status" value="1"/>
</dbReference>
<accession>A0ABX0FAI0</accession>
<name>A0ABX0FAI0_9BACL</name>
<dbReference type="PANTHER" id="PTHR43233:SF1">
    <property type="entry name" value="FAMILY N-ACETYLTRANSFERASE, PUTATIVE (AFU_ORTHOLOGUE AFUA_6G03350)-RELATED"/>
    <property type="match status" value="1"/>
</dbReference>
<sequence>MPDIVISTDKGLLQLGAIKRMLDVSYWAAGRDEEIIRVSIANSMCFGLYRNGEQIGFARAVTDGATMYYLCDLLIDERFRGEGLGKRLVEAIVGHEELRNLSGYLRTADAHGLYEAYGFERDADRFMARKRTGG</sequence>
<dbReference type="Gene3D" id="3.40.630.30">
    <property type="match status" value="1"/>
</dbReference>
<dbReference type="RefSeq" id="WP_166276479.1">
    <property type="nucleotide sequence ID" value="NZ_JAAFGS010000006.1"/>
</dbReference>
<keyword evidence="3" id="KW-1185">Reference proteome</keyword>